<dbReference type="CDD" id="cd09271">
    <property type="entry name" value="RNase_H2-C"/>
    <property type="match status" value="1"/>
</dbReference>
<keyword evidence="2" id="KW-1185">Reference proteome</keyword>
<dbReference type="Proteomes" id="UP000053237">
    <property type="component" value="Unassembled WGS sequence"/>
</dbReference>
<sequence>MSDTDLIVSDDVHVCLVRCPLPPKNSSAVHSLPCHIDYDGQAFVNKYFQPQRTEVAEAKNGNEEEIQTAQFRGVELCGERVRLKSMDLTGFVVDDKTTSETQDLLIWDVDSHFDEITLWNVQDELVDESLELQGVLKCWNELSKAIHYRV</sequence>
<dbReference type="PANTHER" id="PTHR47204:SF1">
    <property type="entry name" value="RIBONUCLEASE H2 SUBUNIT C"/>
    <property type="match status" value="1"/>
</dbReference>
<dbReference type="EMBL" id="CAIX01000289">
    <property type="protein sequence ID" value="CCI49328.1"/>
    <property type="molecule type" value="Genomic_DNA"/>
</dbReference>
<dbReference type="GO" id="GO:0032299">
    <property type="term" value="C:ribonuclease H2 complex"/>
    <property type="evidence" value="ECO:0007669"/>
    <property type="project" value="InterPro"/>
</dbReference>
<dbReference type="InParanoid" id="A0A024GSJ4"/>
<evidence type="ECO:0000313" key="1">
    <source>
        <dbReference type="EMBL" id="CCI49328.1"/>
    </source>
</evidence>
<organism evidence="1 2">
    <name type="scientific">Albugo candida</name>
    <dbReference type="NCBI Taxonomy" id="65357"/>
    <lineage>
        <taxon>Eukaryota</taxon>
        <taxon>Sar</taxon>
        <taxon>Stramenopiles</taxon>
        <taxon>Oomycota</taxon>
        <taxon>Peronosporomycetes</taxon>
        <taxon>Albuginales</taxon>
        <taxon>Albuginaceae</taxon>
        <taxon>Albugo</taxon>
    </lineage>
</organism>
<evidence type="ECO:0000313" key="2">
    <source>
        <dbReference type="Proteomes" id="UP000053237"/>
    </source>
</evidence>
<protein>
    <submittedName>
        <fullName evidence="1">Uncharacterized protein</fullName>
    </submittedName>
</protein>
<gene>
    <name evidence="1" type="ORF">BN9_106350</name>
</gene>
<dbReference type="STRING" id="65357.A0A024GSJ4"/>
<accession>A0A024GSJ4</accession>
<dbReference type="InterPro" id="IPR013924">
    <property type="entry name" value="RNase_H2_suC"/>
</dbReference>
<dbReference type="PANTHER" id="PTHR47204">
    <property type="entry name" value="OS02G0168900 PROTEIN"/>
    <property type="match status" value="1"/>
</dbReference>
<reference evidence="1 2" key="1">
    <citation type="submission" date="2012-05" db="EMBL/GenBank/DDBJ databases">
        <title>Recombination and specialization in a pathogen metapopulation.</title>
        <authorList>
            <person name="Gardiner A."/>
            <person name="Kemen E."/>
            <person name="Schultz-Larsen T."/>
            <person name="MacLean D."/>
            <person name="Van Oosterhout C."/>
            <person name="Jones J.D.G."/>
        </authorList>
    </citation>
    <scope>NUCLEOTIDE SEQUENCE [LARGE SCALE GENOMIC DNA]</scope>
    <source>
        <strain evidence="1 2">Ac Nc2</strain>
    </source>
</reference>
<comment type="caution">
    <text evidence="1">The sequence shown here is derived from an EMBL/GenBank/DDBJ whole genome shotgun (WGS) entry which is preliminary data.</text>
</comment>
<dbReference type="AlphaFoldDB" id="A0A024GSJ4"/>
<dbReference type="GO" id="GO:0006401">
    <property type="term" value="P:RNA catabolic process"/>
    <property type="evidence" value="ECO:0007669"/>
    <property type="project" value="InterPro"/>
</dbReference>
<dbReference type="OrthoDB" id="6222486at2759"/>
<dbReference type="Pfam" id="PF08615">
    <property type="entry name" value="RNase_H2_suC"/>
    <property type="match status" value="1"/>
</dbReference>
<dbReference type="Gene3D" id="2.40.128.680">
    <property type="match status" value="1"/>
</dbReference>
<proteinExistence type="predicted"/>
<name>A0A024GSJ4_9STRA</name>